<dbReference type="InterPro" id="IPR011944">
    <property type="entry name" value="Steroid_delta5-4_isomerase"/>
</dbReference>
<dbReference type="EMBL" id="JAGFOA010000005">
    <property type="protein sequence ID" value="MBO3664473.1"/>
    <property type="molecule type" value="Genomic_DNA"/>
</dbReference>
<organism evidence="2 4">
    <name type="scientific">Microbacterium stercoris</name>
    <dbReference type="NCBI Taxonomy" id="2820289"/>
    <lineage>
        <taxon>Bacteria</taxon>
        <taxon>Bacillati</taxon>
        <taxon>Actinomycetota</taxon>
        <taxon>Actinomycetes</taxon>
        <taxon>Micrococcales</taxon>
        <taxon>Microbacteriaceae</taxon>
        <taxon>Microbacterium</taxon>
    </lineage>
</organism>
<dbReference type="RefSeq" id="WP_208500153.1">
    <property type="nucleotide sequence ID" value="NZ_JAGFOA010000001.1"/>
</dbReference>
<dbReference type="EMBL" id="JAGFOA010000001">
    <property type="protein sequence ID" value="MBO3662481.1"/>
    <property type="molecule type" value="Genomic_DNA"/>
</dbReference>
<dbReference type="NCBIfam" id="TIGR02246">
    <property type="entry name" value="SgcJ/EcaC family oxidoreductase"/>
    <property type="match status" value="1"/>
</dbReference>
<feature type="domain" description="DUF4440" evidence="1">
    <location>
        <begin position="19"/>
        <end position="120"/>
    </location>
</feature>
<evidence type="ECO:0000313" key="3">
    <source>
        <dbReference type="EMBL" id="MBO3664473.1"/>
    </source>
</evidence>
<reference evidence="2" key="1">
    <citation type="submission" date="2021-03" db="EMBL/GenBank/DDBJ databases">
        <title>Microbacterium sp. nov., a novel actinobacterium isolated from cow dung.</title>
        <authorList>
            <person name="Zhang L."/>
        </authorList>
    </citation>
    <scope>NUCLEOTIDE SEQUENCE</scope>
    <source>
        <strain evidence="2">NEAU-LLB</strain>
    </source>
</reference>
<dbReference type="InterPro" id="IPR027843">
    <property type="entry name" value="DUF4440"/>
</dbReference>
<name>A0A939QN39_9MICO</name>
<keyword evidence="4" id="KW-1185">Reference proteome</keyword>
<protein>
    <submittedName>
        <fullName evidence="2">SgcJ/EcaC family oxidoreductase</fullName>
    </submittedName>
</protein>
<dbReference type="Proteomes" id="UP000680132">
    <property type="component" value="Unassembled WGS sequence"/>
</dbReference>
<proteinExistence type="predicted"/>
<dbReference type="InterPro" id="IPR032710">
    <property type="entry name" value="NTF2-like_dom_sf"/>
</dbReference>
<gene>
    <name evidence="2" type="ORF">J5V96_03040</name>
    <name evidence="3" type="ORF">J5V96_13285</name>
</gene>
<dbReference type="AlphaFoldDB" id="A0A939QN39"/>
<dbReference type="Pfam" id="PF14534">
    <property type="entry name" value="DUF4440"/>
    <property type="match status" value="1"/>
</dbReference>
<sequence length="131" mass="13762">MSVLTGARMDPESVVIVQPLLDAWAAAIADGAPTAVAALFTPDALLQGFDPAPGFGRASIEAYYAKQPAGLRADVDLLVARPLGPDSVLGYAHVVFHRPEGPVPVHLTAVAERTADGWLLSHYHVSRITLG</sequence>
<evidence type="ECO:0000313" key="4">
    <source>
        <dbReference type="Proteomes" id="UP000680132"/>
    </source>
</evidence>
<dbReference type="SUPFAM" id="SSF54427">
    <property type="entry name" value="NTF2-like"/>
    <property type="match status" value="1"/>
</dbReference>
<evidence type="ECO:0000313" key="2">
    <source>
        <dbReference type="EMBL" id="MBO3662481.1"/>
    </source>
</evidence>
<evidence type="ECO:0000259" key="1">
    <source>
        <dbReference type="Pfam" id="PF14534"/>
    </source>
</evidence>
<comment type="caution">
    <text evidence="2">The sequence shown here is derived from an EMBL/GenBank/DDBJ whole genome shotgun (WGS) entry which is preliminary data.</text>
</comment>
<dbReference type="Gene3D" id="3.10.450.50">
    <property type="match status" value="1"/>
</dbReference>
<accession>A0A939QN39</accession>